<dbReference type="AlphaFoldDB" id="A0AB38TKT3"/>
<reference evidence="1" key="1">
    <citation type="submission" date="2022-09" db="EMBL/GenBank/DDBJ databases">
        <title>Genomic of Burkholderia gladioli.</title>
        <authorList>
            <person name="Wu H."/>
        </authorList>
    </citation>
    <scope>NUCLEOTIDE SEQUENCE</scope>
    <source>
        <strain evidence="1">ZN-S4</strain>
    </source>
</reference>
<sequence length="96" mass="11179">MKKYRASRFGSIREYVVTKETKAQITFKIQDPYDRSGYRVERKSAGSHSWFDTWQECKDWLVGLAEKDVAIARKRLQIANDKLGNVKGLKEHKESA</sequence>
<protein>
    <submittedName>
        <fullName evidence="1">Uncharacterized protein</fullName>
    </submittedName>
</protein>
<gene>
    <name evidence="1" type="ORF">NYZ96_11375</name>
</gene>
<evidence type="ECO:0000313" key="2">
    <source>
        <dbReference type="Proteomes" id="UP001059745"/>
    </source>
</evidence>
<dbReference type="RefSeq" id="WP_260531199.1">
    <property type="nucleotide sequence ID" value="NZ_CP104214.1"/>
</dbReference>
<evidence type="ECO:0000313" key="1">
    <source>
        <dbReference type="EMBL" id="UWX68838.1"/>
    </source>
</evidence>
<name>A0AB38TKT3_BURGA</name>
<dbReference type="Proteomes" id="UP001059745">
    <property type="component" value="Chromosome 1"/>
</dbReference>
<proteinExistence type="predicted"/>
<dbReference type="EMBL" id="CP104214">
    <property type="protein sequence ID" value="UWX68838.1"/>
    <property type="molecule type" value="Genomic_DNA"/>
</dbReference>
<accession>A0AB38TKT3</accession>
<organism evidence="1 2">
    <name type="scientific">Burkholderia gladioli</name>
    <name type="common">Pseudomonas marginata</name>
    <name type="synonym">Phytomonas marginata</name>
    <dbReference type="NCBI Taxonomy" id="28095"/>
    <lineage>
        <taxon>Bacteria</taxon>
        <taxon>Pseudomonadati</taxon>
        <taxon>Pseudomonadota</taxon>
        <taxon>Betaproteobacteria</taxon>
        <taxon>Burkholderiales</taxon>
        <taxon>Burkholderiaceae</taxon>
        <taxon>Burkholderia</taxon>
    </lineage>
</organism>